<organism evidence="3 4">
    <name type="scientific">Erythranthe guttata</name>
    <name type="common">Yellow monkey flower</name>
    <name type="synonym">Mimulus guttatus</name>
    <dbReference type="NCBI Taxonomy" id="4155"/>
    <lineage>
        <taxon>Eukaryota</taxon>
        <taxon>Viridiplantae</taxon>
        <taxon>Streptophyta</taxon>
        <taxon>Embryophyta</taxon>
        <taxon>Tracheophyta</taxon>
        <taxon>Spermatophyta</taxon>
        <taxon>Magnoliopsida</taxon>
        <taxon>eudicotyledons</taxon>
        <taxon>Gunneridae</taxon>
        <taxon>Pentapetalae</taxon>
        <taxon>asterids</taxon>
        <taxon>lamiids</taxon>
        <taxon>Lamiales</taxon>
        <taxon>Phrymaceae</taxon>
        <taxon>Erythranthe</taxon>
    </lineage>
</organism>
<dbReference type="EMBL" id="KI630481">
    <property type="protein sequence ID" value="EYU38368.1"/>
    <property type="molecule type" value="Genomic_DNA"/>
</dbReference>
<name>A0A022RF22_ERYGU</name>
<dbReference type="InterPro" id="IPR011893">
    <property type="entry name" value="Selenoprotein_Rdx-typ"/>
</dbReference>
<accession>A0A022RF22</accession>
<evidence type="ECO:0000313" key="4">
    <source>
        <dbReference type="Proteomes" id="UP000030748"/>
    </source>
</evidence>
<dbReference type="PhylomeDB" id="A0A022RF22"/>
<dbReference type="PANTHER" id="PTHR33638:SF1">
    <property type="entry name" value="SELENOPROTEIN H"/>
    <property type="match status" value="1"/>
</dbReference>
<protein>
    <submittedName>
        <fullName evidence="3">Uncharacterized protein</fullName>
    </submittedName>
</protein>
<dbReference type="Proteomes" id="UP000030748">
    <property type="component" value="Unassembled WGS sequence"/>
</dbReference>
<dbReference type="NCBIfam" id="TIGR02174">
    <property type="entry name" value="CXXU_selWTH"/>
    <property type="match status" value="1"/>
</dbReference>
<dbReference type="GO" id="GO:0005794">
    <property type="term" value="C:Golgi apparatus"/>
    <property type="evidence" value="ECO:0000318"/>
    <property type="project" value="GO_Central"/>
</dbReference>
<feature type="region of interest" description="Disordered" evidence="2">
    <location>
        <begin position="1"/>
        <end position="48"/>
    </location>
</feature>
<sequence length="156" mass="16996">MAPEDMTPTSSGITSAAGKQDRPKRKTPTPTSSAAANSEKGKKKKAKTTATTAAASAAAACSDGYRTLVVIEYCKESKPYKKKAKRVKKLLEKAIPGVYVVFNPETPRKGFFEIRNEGGEALFTLMDMNRVLNALDADILVSDIVDYIKRFGCINW</sequence>
<reference evidence="3 4" key="1">
    <citation type="journal article" date="2013" name="Proc. Natl. Acad. Sci. U.S.A.">
        <title>Fine-scale variation in meiotic recombination in Mimulus inferred from population shotgun sequencing.</title>
        <authorList>
            <person name="Hellsten U."/>
            <person name="Wright K.M."/>
            <person name="Jenkins J."/>
            <person name="Shu S."/>
            <person name="Yuan Y."/>
            <person name="Wessler S.R."/>
            <person name="Schmutz J."/>
            <person name="Willis J.H."/>
            <person name="Rokhsar D.S."/>
        </authorList>
    </citation>
    <scope>NUCLEOTIDE SEQUENCE [LARGE SCALE GENOMIC DNA]</scope>
    <source>
        <strain evidence="4">cv. DUN x IM62</strain>
    </source>
</reference>
<gene>
    <name evidence="3" type="ORF">MIMGU_mgv1a023033mg</name>
</gene>
<evidence type="ECO:0000313" key="3">
    <source>
        <dbReference type="EMBL" id="EYU38368.1"/>
    </source>
</evidence>
<keyword evidence="4" id="KW-1185">Reference proteome</keyword>
<dbReference type="AlphaFoldDB" id="A0A022RF22"/>
<dbReference type="eggNOG" id="ENOG502S4B2">
    <property type="taxonomic scope" value="Eukaryota"/>
</dbReference>
<dbReference type="STRING" id="4155.A0A022RF22"/>
<proteinExistence type="predicted"/>
<dbReference type="InterPro" id="IPR052674">
    <property type="entry name" value="SelWTH-like"/>
</dbReference>
<keyword evidence="1" id="KW-0676">Redox-active center</keyword>
<dbReference type="PANTHER" id="PTHR33638">
    <property type="entry name" value="SELENOPROTEIN H"/>
    <property type="match status" value="1"/>
</dbReference>
<evidence type="ECO:0000256" key="1">
    <source>
        <dbReference type="ARBA" id="ARBA00023284"/>
    </source>
</evidence>
<dbReference type="Gene3D" id="3.40.30.10">
    <property type="entry name" value="Glutaredoxin"/>
    <property type="match status" value="1"/>
</dbReference>
<evidence type="ECO:0000256" key="2">
    <source>
        <dbReference type="SAM" id="MobiDB-lite"/>
    </source>
</evidence>